<keyword evidence="2" id="KW-1185">Reference proteome</keyword>
<dbReference type="Proteomes" id="UP000821845">
    <property type="component" value="Chromosome 1"/>
</dbReference>
<evidence type="ECO:0000313" key="1">
    <source>
        <dbReference type="EMBL" id="KAH6945603.1"/>
    </source>
</evidence>
<sequence>MDRCADRGDRQPMPSRKGGSRLAGDDVARRNARLTFKKEHCEGRKGGRTRELESKPCVVVRHCSDHHRSRHGSGGGRAVSASHAEDGSSDKRVNARGRRRSAAAAAVRGEHCLAPRRRRRPPRHEK</sequence>
<proteinExistence type="predicted"/>
<protein>
    <submittedName>
        <fullName evidence="1">Uncharacterized protein</fullName>
    </submittedName>
</protein>
<reference evidence="1" key="1">
    <citation type="submission" date="2020-05" db="EMBL/GenBank/DDBJ databases">
        <title>Large-scale comparative analyses of tick genomes elucidate their genetic diversity and vector capacities.</title>
        <authorList>
            <person name="Jia N."/>
            <person name="Wang J."/>
            <person name="Shi W."/>
            <person name="Du L."/>
            <person name="Sun Y."/>
            <person name="Zhan W."/>
            <person name="Jiang J."/>
            <person name="Wang Q."/>
            <person name="Zhang B."/>
            <person name="Ji P."/>
            <person name="Sakyi L.B."/>
            <person name="Cui X."/>
            <person name="Yuan T."/>
            <person name="Jiang B."/>
            <person name="Yang W."/>
            <person name="Lam T.T.-Y."/>
            <person name="Chang Q."/>
            <person name="Ding S."/>
            <person name="Wang X."/>
            <person name="Zhu J."/>
            <person name="Ruan X."/>
            <person name="Zhao L."/>
            <person name="Wei J."/>
            <person name="Que T."/>
            <person name="Du C."/>
            <person name="Cheng J."/>
            <person name="Dai P."/>
            <person name="Han X."/>
            <person name="Huang E."/>
            <person name="Gao Y."/>
            <person name="Liu J."/>
            <person name="Shao H."/>
            <person name="Ye R."/>
            <person name="Li L."/>
            <person name="Wei W."/>
            <person name="Wang X."/>
            <person name="Wang C."/>
            <person name="Yang T."/>
            <person name="Huo Q."/>
            <person name="Li W."/>
            <person name="Guo W."/>
            <person name="Chen H."/>
            <person name="Zhou L."/>
            <person name="Ni X."/>
            <person name="Tian J."/>
            <person name="Zhou Y."/>
            <person name="Sheng Y."/>
            <person name="Liu T."/>
            <person name="Pan Y."/>
            <person name="Xia L."/>
            <person name="Li J."/>
            <person name="Zhao F."/>
            <person name="Cao W."/>
        </authorList>
    </citation>
    <scope>NUCLEOTIDE SEQUENCE</scope>
    <source>
        <strain evidence="1">Hyas-2018</strain>
    </source>
</reference>
<evidence type="ECO:0000313" key="2">
    <source>
        <dbReference type="Proteomes" id="UP000821845"/>
    </source>
</evidence>
<dbReference type="EMBL" id="CM023481">
    <property type="protein sequence ID" value="KAH6945603.1"/>
    <property type="molecule type" value="Genomic_DNA"/>
</dbReference>
<name>A0ACB7THK1_HYAAI</name>
<accession>A0ACB7THK1</accession>
<organism evidence="1 2">
    <name type="scientific">Hyalomma asiaticum</name>
    <name type="common">Tick</name>
    <dbReference type="NCBI Taxonomy" id="266040"/>
    <lineage>
        <taxon>Eukaryota</taxon>
        <taxon>Metazoa</taxon>
        <taxon>Ecdysozoa</taxon>
        <taxon>Arthropoda</taxon>
        <taxon>Chelicerata</taxon>
        <taxon>Arachnida</taxon>
        <taxon>Acari</taxon>
        <taxon>Parasitiformes</taxon>
        <taxon>Ixodida</taxon>
        <taxon>Ixodoidea</taxon>
        <taxon>Ixodidae</taxon>
        <taxon>Hyalomminae</taxon>
        <taxon>Hyalomma</taxon>
    </lineage>
</organism>
<comment type="caution">
    <text evidence="1">The sequence shown here is derived from an EMBL/GenBank/DDBJ whole genome shotgun (WGS) entry which is preliminary data.</text>
</comment>
<gene>
    <name evidence="1" type="ORF">HPB50_009287</name>
</gene>